<proteinExistence type="predicted"/>
<organism evidence="1 2">
    <name type="scientific">Alkalibaculum sporogenes</name>
    <dbReference type="NCBI Taxonomy" id="2655001"/>
    <lineage>
        <taxon>Bacteria</taxon>
        <taxon>Bacillati</taxon>
        <taxon>Bacillota</taxon>
        <taxon>Clostridia</taxon>
        <taxon>Eubacteriales</taxon>
        <taxon>Eubacteriaceae</taxon>
        <taxon>Alkalibaculum</taxon>
    </lineage>
</organism>
<protein>
    <recommendedName>
        <fullName evidence="3">Uroporphyrinogen decarboxylase (URO-D) domain-containing protein</fullName>
    </recommendedName>
</protein>
<dbReference type="SUPFAM" id="SSF51726">
    <property type="entry name" value="UROD/MetE-like"/>
    <property type="match status" value="1"/>
</dbReference>
<accession>A0A6A7K9Y6</accession>
<dbReference type="EMBL" id="WHNX01000014">
    <property type="protein sequence ID" value="MPW26175.1"/>
    <property type="molecule type" value="Genomic_DNA"/>
</dbReference>
<keyword evidence="2" id="KW-1185">Reference proteome</keyword>
<gene>
    <name evidence="1" type="ORF">GC105_10275</name>
</gene>
<evidence type="ECO:0000313" key="1">
    <source>
        <dbReference type="EMBL" id="MPW26175.1"/>
    </source>
</evidence>
<dbReference type="InterPro" id="IPR038071">
    <property type="entry name" value="UROD/MetE-like_sf"/>
</dbReference>
<dbReference type="Proteomes" id="UP000440004">
    <property type="component" value="Unassembled WGS sequence"/>
</dbReference>
<evidence type="ECO:0008006" key="3">
    <source>
        <dbReference type="Google" id="ProtNLM"/>
    </source>
</evidence>
<dbReference type="Gene3D" id="3.20.20.210">
    <property type="match status" value="1"/>
</dbReference>
<comment type="caution">
    <text evidence="1">The sequence shown here is derived from an EMBL/GenBank/DDBJ whole genome shotgun (WGS) entry which is preliminary data.</text>
</comment>
<reference evidence="1 2" key="1">
    <citation type="submission" date="2019-10" db="EMBL/GenBank/DDBJ databases">
        <title>Alkalibaculum tamaniensis sp.nov., a new alkaliphilic acetogen, isolated on methoxylated aromatics from a mud volcano.</title>
        <authorList>
            <person name="Khomyakova M.A."/>
            <person name="Merkel A.Y."/>
            <person name="Bonch-Osmolovskaya E.A."/>
            <person name="Slobodkin A.I."/>
        </authorList>
    </citation>
    <scope>NUCLEOTIDE SEQUENCE [LARGE SCALE GENOMIC DNA]</scope>
    <source>
        <strain evidence="1 2">M08DMB</strain>
    </source>
</reference>
<dbReference type="RefSeq" id="WP_152804419.1">
    <property type="nucleotide sequence ID" value="NZ_WHNX01000014.1"/>
</dbReference>
<name>A0A6A7K9Y6_9FIRM</name>
<evidence type="ECO:0000313" key="2">
    <source>
        <dbReference type="Proteomes" id="UP000440004"/>
    </source>
</evidence>
<sequence>MDIDTLHFIKGDFKPSKKVPQFLLSDPLWNKSYLDALGEEYLDETELHIKSNIRIVEDFYCNFTIGFFGFIPQINEVLGHKGWIRFENDVYQRKFIELMSRVEYIEFINDPFKFINEKAIPRLYRYVDHKSIVNAYQLYSKKINSYINAQNTLHNKHHIANKYLTIIPTPLDVFGDYLRGTKNLLLDLHNCPDLVKEAALLLVDLLYEKAVIARKANQNNWLIMPLHIPSILSVNDFTTFFFPSFKLLIDKLLSEDFIILILLEGKVERLLDKIFDIASPNVIFNFEEDIPCIVKEKMNSTNTVSGFYPIHLLKYGSDIESLAYAQKLLNIFEKNNYIFSTDKVIYSPNDVDIHKLKLVYKYVHDFRYS</sequence>
<dbReference type="AlphaFoldDB" id="A0A6A7K9Y6"/>